<organism evidence="5 6">
    <name type="scientific">Paenibacillus polygoni</name>
    <dbReference type="NCBI Taxonomy" id="3050112"/>
    <lineage>
        <taxon>Bacteria</taxon>
        <taxon>Bacillati</taxon>
        <taxon>Bacillota</taxon>
        <taxon>Bacilli</taxon>
        <taxon>Bacillales</taxon>
        <taxon>Paenibacillaceae</taxon>
        <taxon>Paenibacillus</taxon>
    </lineage>
</organism>
<feature type="domain" description="HTH araC/xylS-type" evidence="4">
    <location>
        <begin position="178"/>
        <end position="278"/>
    </location>
</feature>
<proteinExistence type="predicted"/>
<dbReference type="PANTHER" id="PTHR43280">
    <property type="entry name" value="ARAC-FAMILY TRANSCRIPTIONAL REGULATOR"/>
    <property type="match status" value="1"/>
</dbReference>
<protein>
    <submittedName>
        <fullName evidence="5">AraC family transcriptional regulator</fullName>
    </submittedName>
</protein>
<accession>A0ABY8X7D9</accession>
<dbReference type="InterPro" id="IPR018062">
    <property type="entry name" value="HTH_AraC-typ_CS"/>
</dbReference>
<name>A0ABY8X7D9_9BACL</name>
<dbReference type="Gene3D" id="1.10.10.60">
    <property type="entry name" value="Homeodomain-like"/>
    <property type="match status" value="2"/>
</dbReference>
<keyword evidence="2" id="KW-0238">DNA-binding</keyword>
<keyword evidence="3" id="KW-0804">Transcription</keyword>
<evidence type="ECO:0000256" key="2">
    <source>
        <dbReference type="ARBA" id="ARBA00023125"/>
    </source>
</evidence>
<keyword evidence="6" id="KW-1185">Reference proteome</keyword>
<dbReference type="Gene3D" id="2.60.120.280">
    <property type="entry name" value="Regulatory protein AraC"/>
    <property type="match status" value="1"/>
</dbReference>
<dbReference type="PANTHER" id="PTHR43280:SF31">
    <property type="entry name" value="TRANSCRIPTIONAL REGULATORY PROTEIN"/>
    <property type="match status" value="1"/>
</dbReference>
<evidence type="ECO:0000313" key="5">
    <source>
        <dbReference type="EMBL" id="WIV21450.1"/>
    </source>
</evidence>
<dbReference type="PROSITE" id="PS00041">
    <property type="entry name" value="HTH_ARAC_FAMILY_1"/>
    <property type="match status" value="1"/>
</dbReference>
<evidence type="ECO:0000259" key="4">
    <source>
        <dbReference type="PROSITE" id="PS01124"/>
    </source>
</evidence>
<dbReference type="SMART" id="SM00342">
    <property type="entry name" value="HTH_ARAC"/>
    <property type="match status" value="1"/>
</dbReference>
<dbReference type="PROSITE" id="PS01124">
    <property type="entry name" value="HTH_ARAC_FAMILY_2"/>
    <property type="match status" value="1"/>
</dbReference>
<dbReference type="Pfam" id="PF12833">
    <property type="entry name" value="HTH_18"/>
    <property type="match status" value="1"/>
</dbReference>
<evidence type="ECO:0000256" key="3">
    <source>
        <dbReference type="ARBA" id="ARBA00023163"/>
    </source>
</evidence>
<reference evidence="5 6" key="1">
    <citation type="submission" date="2023-06" db="EMBL/GenBank/DDBJ databases">
        <title>Paenibacillus polygonum sp. nov., an endophytic bacterium, isolated from Polygonum lapathifolium L. in Nanji Wetland National Nature Reserve, South of Poyang Lake, Jiangxi Province, China.</title>
        <authorList>
            <person name="Yu Z."/>
        </authorList>
    </citation>
    <scope>NUCLEOTIDE SEQUENCE [LARGE SCALE GENOMIC DNA]</scope>
    <source>
        <strain evidence="5 6">C31</strain>
    </source>
</reference>
<dbReference type="EMBL" id="CP127162">
    <property type="protein sequence ID" value="WIV21450.1"/>
    <property type="molecule type" value="Genomic_DNA"/>
</dbReference>
<evidence type="ECO:0000256" key="1">
    <source>
        <dbReference type="ARBA" id="ARBA00023015"/>
    </source>
</evidence>
<dbReference type="InterPro" id="IPR037923">
    <property type="entry name" value="HTH-like"/>
</dbReference>
<dbReference type="InterPro" id="IPR018060">
    <property type="entry name" value="HTH_AraC"/>
</dbReference>
<dbReference type="InterPro" id="IPR009057">
    <property type="entry name" value="Homeodomain-like_sf"/>
</dbReference>
<dbReference type="Proteomes" id="UP001236415">
    <property type="component" value="Chromosome"/>
</dbReference>
<dbReference type="SUPFAM" id="SSF51215">
    <property type="entry name" value="Regulatory protein AraC"/>
    <property type="match status" value="1"/>
</dbReference>
<sequence length="279" mass="31296">MLFTPEHQRFFMTSREQPLPLYIESIGVNLNQESIVRSAGYPCYHWLQTMEGEGEFTFAGKTYPLPPGTGVLVAPGEPHEYKRLEAGTSWSTLYITFSGPQTSAILATLELDPSACYQWDPSSELQFFGQQVLGSIGSDRDLTGLEASGDLYRFLLLLKKYGTTGNSPSLSHSLERLAPLLQFMEEKLSDPNVGLSEMAAVLSVSPRYVNTLFKQSFGETAYGYFILKRIRRAKEILTSRPNMTVKETAEAVGFRDASHFVATFRKIEGVTPEQFRKLY</sequence>
<evidence type="ECO:0000313" key="6">
    <source>
        <dbReference type="Proteomes" id="UP001236415"/>
    </source>
</evidence>
<dbReference type="Pfam" id="PF02311">
    <property type="entry name" value="AraC_binding"/>
    <property type="match status" value="1"/>
</dbReference>
<dbReference type="PRINTS" id="PR00032">
    <property type="entry name" value="HTHARAC"/>
</dbReference>
<keyword evidence="1" id="KW-0805">Transcription regulation</keyword>
<dbReference type="InterPro" id="IPR003313">
    <property type="entry name" value="AraC-bd"/>
</dbReference>
<gene>
    <name evidence="5" type="ORF">QPK24_08620</name>
</gene>
<dbReference type="InterPro" id="IPR020449">
    <property type="entry name" value="Tscrpt_reg_AraC-type_HTH"/>
</dbReference>
<dbReference type="SUPFAM" id="SSF46689">
    <property type="entry name" value="Homeodomain-like"/>
    <property type="match status" value="1"/>
</dbReference>